<reference evidence="5" key="1">
    <citation type="submission" date="2020-05" db="EMBL/GenBank/DDBJ databases">
        <authorList>
            <person name="Chiriac C."/>
            <person name="Salcher M."/>
            <person name="Ghai R."/>
            <person name="Kavagutti S V."/>
        </authorList>
    </citation>
    <scope>NUCLEOTIDE SEQUENCE</scope>
</reference>
<dbReference type="SUPFAM" id="SSF53448">
    <property type="entry name" value="Nucleotide-diphospho-sugar transferases"/>
    <property type="match status" value="1"/>
</dbReference>
<keyword evidence="4" id="KW-0342">GTP-binding</keyword>
<dbReference type="AlphaFoldDB" id="A0A6J7AL43"/>
<dbReference type="Pfam" id="PF01983">
    <property type="entry name" value="CofC"/>
    <property type="match status" value="1"/>
</dbReference>
<name>A0A6J7AL43_9ZZZZ</name>
<evidence type="ECO:0000256" key="2">
    <source>
        <dbReference type="ARBA" id="ARBA00022695"/>
    </source>
</evidence>
<evidence type="ECO:0000256" key="3">
    <source>
        <dbReference type="ARBA" id="ARBA00022741"/>
    </source>
</evidence>
<organism evidence="5">
    <name type="scientific">freshwater metagenome</name>
    <dbReference type="NCBI Taxonomy" id="449393"/>
    <lineage>
        <taxon>unclassified sequences</taxon>
        <taxon>metagenomes</taxon>
        <taxon>ecological metagenomes</taxon>
    </lineage>
</organism>
<keyword evidence="3" id="KW-0547">Nucleotide-binding</keyword>
<dbReference type="PANTHER" id="PTHR40392:SF1">
    <property type="entry name" value="2-PHOSPHO-L-LACTATE GUANYLYLTRANSFERASE"/>
    <property type="match status" value="1"/>
</dbReference>
<protein>
    <submittedName>
        <fullName evidence="5">Unannotated protein</fullName>
    </submittedName>
</protein>
<dbReference type="InterPro" id="IPR029044">
    <property type="entry name" value="Nucleotide-diphossugar_trans"/>
</dbReference>
<keyword evidence="1" id="KW-0808">Transferase</keyword>
<dbReference type="GO" id="GO:0043814">
    <property type="term" value="F:phospholactate guanylyltransferase activity"/>
    <property type="evidence" value="ECO:0007669"/>
    <property type="project" value="InterPro"/>
</dbReference>
<evidence type="ECO:0000313" key="5">
    <source>
        <dbReference type="EMBL" id="CAB4833595.1"/>
    </source>
</evidence>
<dbReference type="EMBL" id="CAFABK010000065">
    <property type="protein sequence ID" value="CAB4833595.1"/>
    <property type="molecule type" value="Genomic_DNA"/>
</dbReference>
<accession>A0A6J7AL43</accession>
<dbReference type="InterPro" id="IPR002835">
    <property type="entry name" value="CofC"/>
</dbReference>
<evidence type="ECO:0000256" key="4">
    <source>
        <dbReference type="ARBA" id="ARBA00023134"/>
    </source>
</evidence>
<proteinExistence type="predicted"/>
<dbReference type="Gene3D" id="3.90.550.10">
    <property type="entry name" value="Spore Coat Polysaccharide Biosynthesis Protein SpsA, Chain A"/>
    <property type="match status" value="1"/>
</dbReference>
<sequence>MPFRQKVKQRGQQKYGDPIAPTQGVAARYMHRATVVPVSITGGLINGPSRWAIVLPIKALTGAKTRLLPADDPARPELALAFLQDVLSALSESESVAQVTVVTDDSDVQQVAVEANHLWAPESPNRGLNEAALFGASLTPPGLGIAIVAGDLPCLTGEVMDFVLRYAGIYERSFIADTQGIGTTMLMSHTIAGCTPAFGTRSRARHAALGYVEIGLSENASQRHDLARVHRDVDTQVDLWDAIRIGVGAATESALQRNTKQ</sequence>
<gene>
    <name evidence="5" type="ORF">UFOPK3204_01279</name>
</gene>
<keyword evidence="2" id="KW-0548">Nucleotidyltransferase</keyword>
<dbReference type="GO" id="GO:0005525">
    <property type="term" value="F:GTP binding"/>
    <property type="evidence" value="ECO:0007669"/>
    <property type="project" value="UniProtKB-KW"/>
</dbReference>
<dbReference type="NCBIfam" id="TIGR03552">
    <property type="entry name" value="F420_cofC"/>
    <property type="match status" value="1"/>
</dbReference>
<evidence type="ECO:0000256" key="1">
    <source>
        <dbReference type="ARBA" id="ARBA00022679"/>
    </source>
</evidence>
<dbReference type="PANTHER" id="PTHR40392">
    <property type="entry name" value="2-PHOSPHO-L-LACTATE GUANYLYLTRANSFERASE"/>
    <property type="match status" value="1"/>
</dbReference>